<keyword evidence="2" id="KW-1185">Reference proteome</keyword>
<proteinExistence type="predicted"/>
<dbReference type="Proteomes" id="UP000053766">
    <property type="component" value="Unassembled WGS sequence"/>
</dbReference>
<accession>A0A0D8Y9U4</accession>
<dbReference type="AlphaFoldDB" id="A0A0D8Y9U4"/>
<evidence type="ECO:0000313" key="2">
    <source>
        <dbReference type="Proteomes" id="UP000053766"/>
    </source>
</evidence>
<name>A0A0D8Y9U4_DICVI</name>
<gene>
    <name evidence="1" type="ORF">DICVIV_02452</name>
</gene>
<reference evidence="1 2" key="1">
    <citation type="submission" date="2013-11" db="EMBL/GenBank/DDBJ databases">
        <title>Draft genome of the bovine lungworm Dictyocaulus viviparus.</title>
        <authorList>
            <person name="Mitreva M."/>
        </authorList>
    </citation>
    <scope>NUCLEOTIDE SEQUENCE [LARGE SCALE GENOMIC DNA]</scope>
    <source>
        <strain evidence="1 2">HannoverDv2000</strain>
    </source>
</reference>
<sequence>MSLVYFKIGATVNSLRQVIRRNKADMADDAVKSLDLMRRVSTKEGIERVDVYYLIPAVHQSYLQLIFDVLGH</sequence>
<protein>
    <submittedName>
        <fullName evidence="1">Uncharacterized protein</fullName>
    </submittedName>
</protein>
<dbReference type="STRING" id="29172.A0A0D8Y9U4"/>
<dbReference type="OrthoDB" id="5859876at2759"/>
<organism evidence="1 2">
    <name type="scientific">Dictyocaulus viviparus</name>
    <name type="common">Bovine lungworm</name>
    <dbReference type="NCBI Taxonomy" id="29172"/>
    <lineage>
        <taxon>Eukaryota</taxon>
        <taxon>Metazoa</taxon>
        <taxon>Ecdysozoa</taxon>
        <taxon>Nematoda</taxon>
        <taxon>Chromadorea</taxon>
        <taxon>Rhabditida</taxon>
        <taxon>Rhabditina</taxon>
        <taxon>Rhabditomorpha</taxon>
        <taxon>Strongyloidea</taxon>
        <taxon>Metastrongylidae</taxon>
        <taxon>Dictyocaulus</taxon>
    </lineage>
</organism>
<evidence type="ECO:0000313" key="1">
    <source>
        <dbReference type="EMBL" id="KJH51336.1"/>
    </source>
</evidence>
<dbReference type="EMBL" id="KN716185">
    <property type="protein sequence ID" value="KJH51336.1"/>
    <property type="molecule type" value="Genomic_DNA"/>
</dbReference>
<reference evidence="2" key="2">
    <citation type="journal article" date="2016" name="Sci. Rep.">
        <title>Dictyocaulus viviparus genome, variome and transcriptome elucidate lungworm biology and support future intervention.</title>
        <authorList>
            <person name="McNulty S.N."/>
            <person name="Strube C."/>
            <person name="Rosa B.A."/>
            <person name="Martin J.C."/>
            <person name="Tyagi R."/>
            <person name="Choi Y.J."/>
            <person name="Wang Q."/>
            <person name="Hallsworth Pepin K."/>
            <person name="Zhang X."/>
            <person name="Ozersky P."/>
            <person name="Wilson R.K."/>
            <person name="Sternberg P.W."/>
            <person name="Gasser R.B."/>
            <person name="Mitreva M."/>
        </authorList>
    </citation>
    <scope>NUCLEOTIDE SEQUENCE [LARGE SCALE GENOMIC DNA]</scope>
    <source>
        <strain evidence="2">HannoverDv2000</strain>
    </source>
</reference>